<reference evidence="3 4" key="1">
    <citation type="journal article" date="2019" name="Nat. Microbiol.">
        <title>Mediterranean grassland soil C-N compound turnover is dependent on rainfall and depth, and is mediated by genomically divergent microorganisms.</title>
        <authorList>
            <person name="Diamond S."/>
            <person name="Andeer P.F."/>
            <person name="Li Z."/>
            <person name="Crits-Christoph A."/>
            <person name="Burstein D."/>
            <person name="Anantharaman K."/>
            <person name="Lane K.R."/>
            <person name="Thomas B.C."/>
            <person name="Pan C."/>
            <person name="Northen T.R."/>
            <person name="Banfield J.F."/>
        </authorList>
    </citation>
    <scope>NUCLEOTIDE SEQUENCE [LARGE SCALE GENOMIC DNA]</scope>
    <source>
        <strain evidence="3">WS_3</strain>
    </source>
</reference>
<dbReference type="PANTHER" id="PTHR10513">
    <property type="entry name" value="DEOXYNUCLEOSIDE KINASE"/>
    <property type="match status" value="1"/>
</dbReference>
<evidence type="ECO:0000259" key="2">
    <source>
        <dbReference type="Pfam" id="PF01712"/>
    </source>
</evidence>
<gene>
    <name evidence="3" type="ORF">E6K73_11180</name>
</gene>
<dbReference type="Pfam" id="PF01712">
    <property type="entry name" value="dNK"/>
    <property type="match status" value="1"/>
</dbReference>
<protein>
    <submittedName>
        <fullName evidence="3">Deoxynucleoside kinase</fullName>
    </submittedName>
</protein>
<evidence type="ECO:0000256" key="1">
    <source>
        <dbReference type="SAM" id="MobiDB-lite"/>
    </source>
</evidence>
<dbReference type="AlphaFoldDB" id="A0A538SBK9"/>
<dbReference type="Proteomes" id="UP000320184">
    <property type="component" value="Unassembled WGS sequence"/>
</dbReference>
<dbReference type="InterPro" id="IPR027417">
    <property type="entry name" value="P-loop_NTPase"/>
</dbReference>
<dbReference type="SUPFAM" id="SSF52540">
    <property type="entry name" value="P-loop containing nucleoside triphosphate hydrolases"/>
    <property type="match status" value="1"/>
</dbReference>
<name>A0A538SBK9_UNCEI</name>
<dbReference type="Gene3D" id="3.40.50.300">
    <property type="entry name" value="P-loop containing nucleotide triphosphate hydrolases"/>
    <property type="match status" value="1"/>
</dbReference>
<dbReference type="PANTHER" id="PTHR10513:SF35">
    <property type="entry name" value="DEOXYADENOSINE KINASE"/>
    <property type="match status" value="1"/>
</dbReference>
<keyword evidence="3" id="KW-0808">Transferase</keyword>
<evidence type="ECO:0000313" key="4">
    <source>
        <dbReference type="Proteomes" id="UP000320184"/>
    </source>
</evidence>
<dbReference type="GO" id="GO:0005737">
    <property type="term" value="C:cytoplasm"/>
    <property type="evidence" value="ECO:0007669"/>
    <property type="project" value="TreeGrafter"/>
</dbReference>
<feature type="region of interest" description="Disordered" evidence="1">
    <location>
        <begin position="208"/>
        <end position="244"/>
    </location>
</feature>
<organism evidence="3 4">
    <name type="scientific">Eiseniibacteriota bacterium</name>
    <dbReference type="NCBI Taxonomy" id="2212470"/>
    <lineage>
        <taxon>Bacteria</taxon>
        <taxon>Candidatus Eiseniibacteriota</taxon>
    </lineage>
</organism>
<dbReference type="GO" id="GO:0019136">
    <property type="term" value="F:deoxynucleoside kinase activity"/>
    <property type="evidence" value="ECO:0007669"/>
    <property type="project" value="TreeGrafter"/>
</dbReference>
<evidence type="ECO:0000313" key="3">
    <source>
        <dbReference type="EMBL" id="TMQ48747.1"/>
    </source>
</evidence>
<accession>A0A538SBK9</accession>
<keyword evidence="3" id="KW-0418">Kinase</keyword>
<comment type="caution">
    <text evidence="3">The sequence shown here is derived from an EMBL/GenBank/DDBJ whole genome shotgun (WGS) entry which is preliminary data.</text>
</comment>
<dbReference type="EMBL" id="VBOT01000134">
    <property type="protein sequence ID" value="TMQ48747.1"/>
    <property type="molecule type" value="Genomic_DNA"/>
</dbReference>
<sequence>MNPGYFLAIAGNIGVGKTELTHRLSEELGWAAYFEPVIQNPYLDSFYENMPRWSFHLQIYFLSERFKAQAEIGQSPLPFIQDRTIYEDAEIFARTLHDQGSMTDVDYENYSSLFRILVSYLRKPDLVIYLRASPEVLMERIAKRGRPSEMAVTIDYIGRLNRAYEDWMRRARAELEVLEIDTDRVPLQGPTPAFRRLVDDLKRRYPRQAELQLESKSGGPVPGPGSSGKRKRQGAPGQRIPDPK</sequence>
<dbReference type="InterPro" id="IPR031314">
    <property type="entry name" value="DNK_dom"/>
</dbReference>
<dbReference type="InterPro" id="IPR050566">
    <property type="entry name" value="Deoxyribonucleoside_kinase"/>
</dbReference>
<feature type="domain" description="Deoxynucleoside kinase" evidence="2">
    <location>
        <begin position="7"/>
        <end position="188"/>
    </location>
</feature>
<proteinExistence type="predicted"/>
<dbReference type="CDD" id="cd01673">
    <property type="entry name" value="dNK"/>
    <property type="match status" value="1"/>
</dbReference>